<dbReference type="EMBL" id="ABWN01000030">
    <property type="protein sequence ID" value="EFF68431.1"/>
    <property type="molecule type" value="Genomic_DNA"/>
</dbReference>
<dbReference type="InterPro" id="IPR046240">
    <property type="entry name" value="DUF6273"/>
</dbReference>
<dbReference type="eggNOG" id="ENOG502ZAP4">
    <property type="taxonomic scope" value="Bacteria"/>
</dbReference>
<dbReference type="Pfam" id="PF19789">
    <property type="entry name" value="DUF6273"/>
    <property type="match status" value="1"/>
</dbReference>
<name>D4S0T3_9FIRM</name>
<comment type="caution">
    <text evidence="3">The sequence shown here is derived from an EMBL/GenBank/DDBJ whole genome shotgun (WGS) entry which is preliminary data.</text>
</comment>
<evidence type="ECO:0000256" key="1">
    <source>
        <dbReference type="SAM" id="Phobius"/>
    </source>
</evidence>
<keyword evidence="1" id="KW-0472">Membrane</keyword>
<dbReference type="HOGENOM" id="CLU_634127_0_0_9"/>
<accession>D4S0T3</accession>
<organism evidence="3 4">
    <name type="scientific">Eshraghiella crossota DSM 2876</name>
    <dbReference type="NCBI Taxonomy" id="511680"/>
    <lineage>
        <taxon>Bacteria</taxon>
        <taxon>Bacillati</taxon>
        <taxon>Bacillota</taxon>
        <taxon>Clostridia</taxon>
        <taxon>Lachnospirales</taxon>
        <taxon>Lachnospiraceae</taxon>
        <taxon>Eshraghiella</taxon>
    </lineage>
</organism>
<feature type="transmembrane region" description="Helical" evidence="1">
    <location>
        <begin position="37"/>
        <end position="56"/>
    </location>
</feature>
<protein>
    <recommendedName>
        <fullName evidence="2">DUF6273 domain-containing protein</fullName>
    </recommendedName>
</protein>
<evidence type="ECO:0000313" key="4">
    <source>
        <dbReference type="Proteomes" id="UP000006238"/>
    </source>
</evidence>
<evidence type="ECO:0000259" key="2">
    <source>
        <dbReference type="Pfam" id="PF19789"/>
    </source>
</evidence>
<dbReference type="STRING" id="45851.BHV86_09295"/>
<feature type="domain" description="DUF6273" evidence="2">
    <location>
        <begin position="268"/>
        <end position="431"/>
    </location>
</feature>
<dbReference type="Proteomes" id="UP000006238">
    <property type="component" value="Unassembled WGS sequence"/>
</dbReference>
<evidence type="ECO:0000313" key="3">
    <source>
        <dbReference type="EMBL" id="EFF68431.1"/>
    </source>
</evidence>
<sequence length="432" mass="48980">MLKTTLTAGIKSNKILKDRRRNESMEDNKLKRKKTELVIIAVLLVIVVAAIVVLLVTGKKDTDKKEEPVSMSFDDYVNDAKEYESEGDKDKAYNSYLEAYKLNKSSEEVLDYLIDNTEDVTLKLNYVYEYLDLTAESSKGSDRRRELFDYLFDSGVKEGDDNEALYEMAEYADKEFEGYLKTKTESGEVKERSTAPVLSEDGKVYFGSYPQNKIADGYVTDYIKNAKYDENDTAVVFGKKITRVNSDGETAYFTYGKIAWMLLIDKDNEYLLMTDKVLDGNCYMNELVDSSWDVSELRTWLNTSYLSKAFSDEELNLIKKTHIGKPENYFYSTSNGNESEDYLVILSCSNLVYSEYGLRDEDVEKRQAKATDYAIARGVFVDENNGAKWWTSSNGSMNTSYVFVNSNGIISAGGELATNTSIGVRPVMTVSK</sequence>
<gene>
    <name evidence="3" type="ORF">BUTYVIB_01703</name>
</gene>
<keyword evidence="4" id="KW-1185">Reference proteome</keyword>
<keyword evidence="1" id="KW-1133">Transmembrane helix</keyword>
<reference evidence="3 4" key="1">
    <citation type="submission" date="2010-02" db="EMBL/GenBank/DDBJ databases">
        <authorList>
            <person name="Weinstock G."/>
            <person name="Sodergren E."/>
            <person name="Clifton S."/>
            <person name="Fulton L."/>
            <person name="Fulton B."/>
            <person name="Courtney L."/>
            <person name="Fronick C."/>
            <person name="Harrison M."/>
            <person name="Strong C."/>
            <person name="Farmer C."/>
            <person name="Delahaunty K."/>
            <person name="Markovic C."/>
            <person name="Hall O."/>
            <person name="Minx P."/>
            <person name="Tomlinson C."/>
            <person name="Mitreva M."/>
            <person name="Nelson J."/>
            <person name="Hou S."/>
            <person name="Wollam A."/>
            <person name="Pepin K.H."/>
            <person name="Johnson M."/>
            <person name="Bhonagiri V."/>
            <person name="Zhang X."/>
            <person name="Suruliraj S."/>
            <person name="Warren W."/>
            <person name="Chinwalla A."/>
            <person name="Mardis E.R."/>
            <person name="Wilson R.K."/>
        </authorList>
    </citation>
    <scope>NUCLEOTIDE SEQUENCE [LARGE SCALE GENOMIC DNA]</scope>
    <source>
        <strain evidence="3 4">DSM 2876</strain>
    </source>
</reference>
<keyword evidence="1" id="KW-0812">Transmembrane</keyword>
<proteinExistence type="predicted"/>
<dbReference type="AlphaFoldDB" id="D4S0T3"/>